<dbReference type="EMBL" id="AP006840">
    <property type="protein sequence ID" value="BAD40751.1"/>
    <property type="molecule type" value="Genomic_DNA"/>
</dbReference>
<feature type="region of interest" description="Disordered" evidence="1">
    <location>
        <begin position="49"/>
        <end position="68"/>
    </location>
</feature>
<dbReference type="KEGG" id="sth:STH1766"/>
<reference evidence="2 3" key="1">
    <citation type="journal article" date="2004" name="Nucleic Acids Res.">
        <title>Genome sequence of Symbiobacterium thermophilum, an uncultivable bacterium that depends on microbial commensalism.</title>
        <authorList>
            <person name="Ueda K."/>
            <person name="Yamashita A."/>
            <person name="Ishikawa J."/>
            <person name="Shimada M."/>
            <person name="Watsuji T."/>
            <person name="Morimura K."/>
            <person name="Ikeda H."/>
            <person name="Hattori M."/>
            <person name="Beppu T."/>
        </authorList>
    </citation>
    <scope>NUCLEOTIDE SEQUENCE [LARGE SCALE GENOMIC DNA]</scope>
    <source>
        <strain evidence="3">T / IAM 14863</strain>
    </source>
</reference>
<organism evidence="2 3">
    <name type="scientific">Symbiobacterium thermophilum (strain DSM 24528 / JCM 14929 / IAM 14863 / T)</name>
    <dbReference type="NCBI Taxonomy" id="292459"/>
    <lineage>
        <taxon>Bacteria</taxon>
        <taxon>Bacillati</taxon>
        <taxon>Bacillota</taxon>
        <taxon>Clostridia</taxon>
        <taxon>Eubacteriales</taxon>
        <taxon>Symbiobacteriaceae</taxon>
        <taxon>Symbiobacterium</taxon>
    </lineage>
</organism>
<feature type="region of interest" description="Disordered" evidence="1">
    <location>
        <begin position="1"/>
        <end position="26"/>
    </location>
</feature>
<accession>Q67NJ2</accession>
<evidence type="ECO:0000313" key="3">
    <source>
        <dbReference type="Proteomes" id="UP000000417"/>
    </source>
</evidence>
<protein>
    <submittedName>
        <fullName evidence="2">Uncharacterized protein</fullName>
    </submittedName>
</protein>
<dbReference type="HOGENOM" id="CLU_2095635_0_0_9"/>
<dbReference type="STRING" id="292459.STH1766"/>
<proteinExistence type="predicted"/>
<dbReference type="Proteomes" id="UP000000417">
    <property type="component" value="Chromosome"/>
</dbReference>
<evidence type="ECO:0000256" key="1">
    <source>
        <dbReference type="SAM" id="MobiDB-lite"/>
    </source>
</evidence>
<dbReference type="AlphaFoldDB" id="Q67NJ2"/>
<name>Q67NJ2_SYMTH</name>
<keyword evidence="3" id="KW-1185">Reference proteome</keyword>
<evidence type="ECO:0000313" key="2">
    <source>
        <dbReference type="EMBL" id="BAD40751.1"/>
    </source>
</evidence>
<sequence length="116" mass="12676">MDRVREGDARNSPVFGKPAHRSPSRKPMIGYAISAEIATPDLNLLCVSGADRPSGRPDPSARGFRHRVPARNRPRSWTWLLRRASRPDVGRESAAAPAPPLACRSCCPAYAHLLVP</sequence>
<gene>
    <name evidence="2" type="ordered locus">STH1766</name>
</gene>